<dbReference type="Pfam" id="PF23824">
    <property type="entry name" value="DUF7194"/>
    <property type="match status" value="1"/>
</dbReference>
<evidence type="ECO:0000313" key="1">
    <source>
        <dbReference type="EMBL" id="XCN28344.1"/>
    </source>
</evidence>
<sequence>MSENIIPAVYASGSFTANPPFDNVVKQETFYTVEAVRTIPEMQAMKLDLFKLVFQPVGVDANDYQTVLQRAIDEGAVVVTLTSRNSPPVYVISSYFKSFPLVDGVVYERFCIIADLGAVPPALKDRVNAAVDHINNYVKNSLGIANAKTTIGTIPTRGYVSLEQSQAWEKTRQAAITEEPSDLLRLEKATVEIAELKAYIAFLEGEIKKK</sequence>
<name>A0AAU8KYI2_9CAUD</name>
<reference evidence="1" key="1">
    <citation type="submission" date="2024-06" db="EMBL/GenBank/DDBJ databases">
        <authorList>
            <person name="Gannavaram S."/>
            <person name="Nemani S."/>
            <person name="Datta M."/>
            <person name="Picchiottino A."/>
            <person name="Mereddy A."/>
            <person name="Gannavaram N."/>
            <person name="Honeycutt C."/>
            <person name="Tran D."/>
            <person name="Choi K."/>
            <person name="Srinivasan K."/>
            <person name="Johnson A."/>
        </authorList>
    </citation>
    <scope>NUCLEOTIDE SEQUENCE</scope>
</reference>
<dbReference type="EMBL" id="PP885733">
    <property type="protein sequence ID" value="XCN28344.1"/>
    <property type="molecule type" value="Genomic_DNA"/>
</dbReference>
<protein>
    <recommendedName>
        <fullName evidence="2">Virion structural protein</fullName>
    </recommendedName>
</protein>
<organism evidence="1">
    <name type="scientific">Pantoea phage Survivor</name>
    <dbReference type="NCBI Taxonomy" id="3232176"/>
    <lineage>
        <taxon>Viruses</taxon>
        <taxon>Duplodnaviria</taxon>
        <taxon>Heunggongvirae</taxon>
        <taxon>Uroviricota</taxon>
        <taxon>Caudoviricetes</taxon>
    </lineage>
</organism>
<dbReference type="InterPro" id="IPR055618">
    <property type="entry name" value="DUF7194"/>
</dbReference>
<accession>A0AAU8KYI2</accession>
<proteinExistence type="predicted"/>
<evidence type="ECO:0008006" key="2">
    <source>
        <dbReference type="Google" id="ProtNLM"/>
    </source>
</evidence>